<comment type="caution">
    <text evidence="5">The sequence shown here is derived from an EMBL/GenBank/DDBJ whole genome shotgun (WGS) entry which is preliminary data.</text>
</comment>
<dbReference type="GO" id="GO:0000976">
    <property type="term" value="F:transcription cis-regulatory region binding"/>
    <property type="evidence" value="ECO:0007669"/>
    <property type="project" value="TreeGrafter"/>
</dbReference>
<feature type="domain" description="HTH tetR-type" evidence="4">
    <location>
        <begin position="8"/>
        <end position="68"/>
    </location>
</feature>
<dbReference type="EMBL" id="JAESVB010000007">
    <property type="protein sequence ID" value="MCB8876660.1"/>
    <property type="molecule type" value="Genomic_DNA"/>
</dbReference>
<dbReference type="InterPro" id="IPR009057">
    <property type="entry name" value="Homeodomain-like_sf"/>
</dbReference>
<dbReference type="SUPFAM" id="SSF46689">
    <property type="entry name" value="Homeodomain-like"/>
    <property type="match status" value="1"/>
</dbReference>
<evidence type="ECO:0000256" key="2">
    <source>
        <dbReference type="PROSITE-ProRule" id="PRU00335"/>
    </source>
</evidence>
<dbReference type="PANTHER" id="PTHR30055">
    <property type="entry name" value="HTH-TYPE TRANSCRIPTIONAL REGULATOR RUTR"/>
    <property type="match status" value="1"/>
</dbReference>
<reference evidence="5" key="1">
    <citation type="journal article" date="2021" name="Microorganisms">
        <title>Acidisoma silvae sp. nov. and Acidisomacellulosilytica sp. nov., Two Acidophilic Bacteria Isolated from Decaying Wood, Hydrolyzing Cellulose and Producing Poly-3-hydroxybutyrate.</title>
        <authorList>
            <person name="Mieszkin S."/>
            <person name="Pouder E."/>
            <person name="Uroz S."/>
            <person name="Simon-Colin C."/>
            <person name="Alain K."/>
        </authorList>
    </citation>
    <scope>NUCLEOTIDE SEQUENCE</scope>
    <source>
        <strain evidence="5">HW T2.11</strain>
    </source>
</reference>
<dbReference type="InterPro" id="IPR001647">
    <property type="entry name" value="HTH_TetR"/>
</dbReference>
<feature type="region of interest" description="Disordered" evidence="3">
    <location>
        <begin position="184"/>
        <end position="213"/>
    </location>
</feature>
<dbReference type="AlphaFoldDB" id="A0A964DZN4"/>
<dbReference type="RefSeq" id="WP_227322319.1">
    <property type="nucleotide sequence ID" value="NZ_JAESVB010000007.1"/>
</dbReference>
<keyword evidence="1 2" id="KW-0238">DNA-binding</keyword>
<evidence type="ECO:0000313" key="6">
    <source>
        <dbReference type="Proteomes" id="UP000708298"/>
    </source>
</evidence>
<dbReference type="Pfam" id="PF17937">
    <property type="entry name" value="TetR_C_28"/>
    <property type="match status" value="1"/>
</dbReference>
<dbReference type="Proteomes" id="UP000708298">
    <property type="component" value="Unassembled WGS sequence"/>
</dbReference>
<evidence type="ECO:0000256" key="1">
    <source>
        <dbReference type="ARBA" id="ARBA00023125"/>
    </source>
</evidence>
<feature type="DNA-binding region" description="H-T-H motif" evidence="2">
    <location>
        <begin position="31"/>
        <end position="50"/>
    </location>
</feature>
<dbReference type="PANTHER" id="PTHR30055:SF148">
    <property type="entry name" value="TETR-FAMILY TRANSCRIPTIONAL REGULATOR"/>
    <property type="match status" value="1"/>
</dbReference>
<dbReference type="Gene3D" id="1.10.357.10">
    <property type="entry name" value="Tetracycline Repressor, domain 2"/>
    <property type="match status" value="1"/>
</dbReference>
<name>A0A964DZN4_9PROT</name>
<dbReference type="InterPro" id="IPR041479">
    <property type="entry name" value="TetR_CgmR_C"/>
</dbReference>
<dbReference type="GO" id="GO:0003700">
    <property type="term" value="F:DNA-binding transcription factor activity"/>
    <property type="evidence" value="ECO:0007669"/>
    <property type="project" value="TreeGrafter"/>
</dbReference>
<keyword evidence="6" id="KW-1185">Reference proteome</keyword>
<proteinExistence type="predicted"/>
<protein>
    <submittedName>
        <fullName evidence="5">TetR/AcrR family transcriptional regulator</fullName>
    </submittedName>
</protein>
<gene>
    <name evidence="5" type="ORF">ASILVAE211_15815</name>
</gene>
<feature type="compositionally biased region" description="Basic and acidic residues" evidence="3">
    <location>
        <begin position="194"/>
        <end position="205"/>
    </location>
</feature>
<evidence type="ECO:0000256" key="3">
    <source>
        <dbReference type="SAM" id="MobiDB-lite"/>
    </source>
</evidence>
<accession>A0A964DZN4</accession>
<dbReference type="PRINTS" id="PR00455">
    <property type="entry name" value="HTHTETR"/>
</dbReference>
<evidence type="ECO:0000259" key="4">
    <source>
        <dbReference type="PROSITE" id="PS50977"/>
    </source>
</evidence>
<evidence type="ECO:0000313" key="5">
    <source>
        <dbReference type="EMBL" id="MCB8876660.1"/>
    </source>
</evidence>
<dbReference type="PROSITE" id="PS50977">
    <property type="entry name" value="HTH_TETR_2"/>
    <property type="match status" value="1"/>
</dbReference>
<sequence length="213" mass="23178">MDNASRSERTRNAILDAALTVIAREGAGRLTLDAIVRESGISKGGLMHQFRSKELVLQALLQRHSDHFAQFKSDFLAANEAALPQPELAAQIAVLREGTTTGSSLFYALIGAAAEEPSRLESMRAGIMQALKKVDAETDNKDCAHLRLVAAWGLNLTTLLGLSPFSPEERETLFDRLQDAQFWDGAGAKKTKPVKAEKTKPDTGKKPKPRAGR</sequence>
<organism evidence="5 6">
    <name type="scientific">Acidisoma silvae</name>
    <dbReference type="NCBI Taxonomy" id="2802396"/>
    <lineage>
        <taxon>Bacteria</taxon>
        <taxon>Pseudomonadati</taxon>
        <taxon>Pseudomonadota</taxon>
        <taxon>Alphaproteobacteria</taxon>
        <taxon>Acetobacterales</taxon>
        <taxon>Acidocellaceae</taxon>
        <taxon>Acidisoma</taxon>
    </lineage>
</organism>
<reference evidence="5" key="2">
    <citation type="submission" date="2021-01" db="EMBL/GenBank/DDBJ databases">
        <authorList>
            <person name="Mieszkin S."/>
            <person name="Pouder E."/>
            <person name="Alain K."/>
        </authorList>
    </citation>
    <scope>NUCLEOTIDE SEQUENCE</scope>
    <source>
        <strain evidence="5">HW T2.11</strain>
    </source>
</reference>
<dbReference type="InterPro" id="IPR050109">
    <property type="entry name" value="HTH-type_TetR-like_transc_reg"/>
</dbReference>
<dbReference type="Pfam" id="PF00440">
    <property type="entry name" value="TetR_N"/>
    <property type="match status" value="1"/>
</dbReference>